<dbReference type="Proteomes" id="UP000230304">
    <property type="component" value="Unassembled WGS sequence"/>
</dbReference>
<name>A0A2M7D8G9_9BACT</name>
<gene>
    <name evidence="2" type="ORF">COS26_00640</name>
</gene>
<feature type="domain" description="Transposase IS200-like" evidence="1">
    <location>
        <begin position="7"/>
        <end position="154"/>
    </location>
</feature>
<evidence type="ECO:0000313" key="3">
    <source>
        <dbReference type="Proteomes" id="UP000230304"/>
    </source>
</evidence>
<dbReference type="InterPro" id="IPR002686">
    <property type="entry name" value="Transposase_17"/>
</dbReference>
<dbReference type="AlphaFoldDB" id="A0A2M7D8G9"/>
<dbReference type="SMART" id="SM01321">
    <property type="entry name" value="Y1_Tnp"/>
    <property type="match status" value="1"/>
</dbReference>
<protein>
    <recommendedName>
        <fullName evidence="1">Transposase IS200-like domain-containing protein</fullName>
    </recommendedName>
</protein>
<dbReference type="EMBL" id="PEUA01000014">
    <property type="protein sequence ID" value="PIV43362.1"/>
    <property type="molecule type" value="Genomic_DNA"/>
</dbReference>
<dbReference type="GO" id="GO:0006313">
    <property type="term" value="P:DNA transposition"/>
    <property type="evidence" value="ECO:0007669"/>
    <property type="project" value="InterPro"/>
</dbReference>
<evidence type="ECO:0000259" key="1">
    <source>
        <dbReference type="SMART" id="SM01321"/>
    </source>
</evidence>
<dbReference type="InterPro" id="IPR036515">
    <property type="entry name" value="Transposase_17_sf"/>
</dbReference>
<accession>A0A2M7D8G9</accession>
<reference evidence="3" key="1">
    <citation type="submission" date="2017-09" db="EMBL/GenBank/DDBJ databases">
        <title>Depth-based differentiation of microbial function through sediment-hosted aquifers and enrichment of novel symbionts in the deep terrestrial subsurface.</title>
        <authorList>
            <person name="Probst A.J."/>
            <person name="Ladd B."/>
            <person name="Jarett J.K."/>
            <person name="Geller-Mcgrath D.E."/>
            <person name="Sieber C.M.K."/>
            <person name="Emerson J.B."/>
            <person name="Anantharaman K."/>
            <person name="Thomas B.C."/>
            <person name="Malmstrom R."/>
            <person name="Stieglmeier M."/>
            <person name="Klingl A."/>
            <person name="Woyke T."/>
            <person name="Ryan C.M."/>
            <person name="Banfield J.F."/>
        </authorList>
    </citation>
    <scope>NUCLEOTIDE SEQUENCE [LARGE SCALE GENOMIC DNA]</scope>
</reference>
<dbReference type="PANTHER" id="PTHR34322">
    <property type="entry name" value="TRANSPOSASE, Y1_TNP DOMAIN-CONTAINING"/>
    <property type="match status" value="1"/>
</dbReference>
<organism evidence="2 3">
    <name type="scientific">Candidatus Nealsonbacteria bacterium CG02_land_8_20_14_3_00_40_11</name>
    <dbReference type="NCBI Taxonomy" id="1974700"/>
    <lineage>
        <taxon>Bacteria</taxon>
        <taxon>Candidatus Nealsoniibacteriota</taxon>
    </lineage>
</organism>
<evidence type="ECO:0000313" key="2">
    <source>
        <dbReference type="EMBL" id="PIV43362.1"/>
    </source>
</evidence>
<sequence>MRKIKFTKGGIYHIFNRGVEKRNIFQDDADRWRFIQGLYLFNDKGNSANLLWKLENEKGGLNFRTLKDFMEREHKEWKLLVRIMADCLMPNHYHLILEEIEENGISAFMHKIGTGYTGYFNKKHERVGSLFQGTFKAVPVNKDLYLQYLLIYLNVVNPGELVEPKLKENGIKNIDSIMKFAENYPWSTHQEYLGKRNSIIIDRGVLGNFFSEPMKYQEFAKDILLTKKFNVANHLFLE</sequence>
<dbReference type="PANTHER" id="PTHR34322:SF2">
    <property type="entry name" value="TRANSPOSASE IS200-LIKE DOMAIN-CONTAINING PROTEIN"/>
    <property type="match status" value="1"/>
</dbReference>
<dbReference type="Pfam" id="PF01797">
    <property type="entry name" value="Y1_Tnp"/>
    <property type="match status" value="1"/>
</dbReference>
<dbReference type="GO" id="GO:0004803">
    <property type="term" value="F:transposase activity"/>
    <property type="evidence" value="ECO:0007669"/>
    <property type="project" value="InterPro"/>
</dbReference>
<dbReference type="SUPFAM" id="SSF143422">
    <property type="entry name" value="Transposase IS200-like"/>
    <property type="match status" value="1"/>
</dbReference>
<comment type="caution">
    <text evidence="2">The sequence shown here is derived from an EMBL/GenBank/DDBJ whole genome shotgun (WGS) entry which is preliminary data.</text>
</comment>
<dbReference type="Gene3D" id="3.30.70.1290">
    <property type="entry name" value="Transposase IS200-like"/>
    <property type="match status" value="1"/>
</dbReference>
<proteinExistence type="predicted"/>
<dbReference type="GO" id="GO:0003677">
    <property type="term" value="F:DNA binding"/>
    <property type="evidence" value="ECO:0007669"/>
    <property type="project" value="InterPro"/>
</dbReference>